<protein>
    <submittedName>
        <fullName evidence="4">Tail fiber domain-containing protein</fullName>
    </submittedName>
</protein>
<feature type="domain" description="Peptidase S74" evidence="3">
    <location>
        <begin position="1"/>
        <end position="137"/>
    </location>
</feature>
<accession>A0A4R0NCK3</accession>
<dbReference type="InterPro" id="IPR030392">
    <property type="entry name" value="S74_ICA"/>
</dbReference>
<comment type="caution">
    <text evidence="4">The sequence shown here is derived from an EMBL/GenBank/DDBJ whole genome shotgun (WGS) entry which is preliminary data.</text>
</comment>
<evidence type="ECO:0000256" key="2">
    <source>
        <dbReference type="SAM" id="SignalP"/>
    </source>
</evidence>
<proteinExistence type="predicted"/>
<organism evidence="4 5">
    <name type="scientific">Pedobacter psychroterrae</name>
    <dbReference type="NCBI Taxonomy" id="2530453"/>
    <lineage>
        <taxon>Bacteria</taxon>
        <taxon>Pseudomonadati</taxon>
        <taxon>Bacteroidota</taxon>
        <taxon>Sphingobacteriia</taxon>
        <taxon>Sphingobacteriales</taxon>
        <taxon>Sphingobacteriaceae</taxon>
        <taxon>Pedobacter</taxon>
    </lineage>
</organism>
<evidence type="ECO:0000259" key="3">
    <source>
        <dbReference type="PROSITE" id="PS51688"/>
    </source>
</evidence>
<dbReference type="PROSITE" id="PS51688">
    <property type="entry name" value="ICA"/>
    <property type="match status" value="1"/>
</dbReference>
<sequence length="145" mass="16118">MKQPFLGKIAIAAILLSAAALNVNAQKIQEQELKINVADISNPVKHLVNLEPITFKYDVSKFNYLKLPSGNQYGFKTNNLKTEFPEMVKETGKVYSAGKNNSKIAKYDEAQTQSLIPVLVAAIKEQQAQIDKLKKELAQLKQSAK</sequence>
<dbReference type="AlphaFoldDB" id="A0A4R0NCK3"/>
<gene>
    <name evidence="4" type="ORF">EZ437_19695</name>
</gene>
<evidence type="ECO:0000256" key="1">
    <source>
        <dbReference type="SAM" id="Coils"/>
    </source>
</evidence>
<feature type="chain" id="PRO_5020985593" evidence="2">
    <location>
        <begin position="26"/>
        <end position="145"/>
    </location>
</feature>
<dbReference type="RefSeq" id="WP_131597787.1">
    <property type="nucleotide sequence ID" value="NZ_SJSL01000008.1"/>
</dbReference>
<dbReference type="Proteomes" id="UP000293347">
    <property type="component" value="Unassembled WGS sequence"/>
</dbReference>
<reference evidence="4 5" key="1">
    <citation type="submission" date="2019-02" db="EMBL/GenBank/DDBJ databases">
        <title>Pedobacter sp. RP-1-14 sp. nov., isolated from Arctic soil.</title>
        <authorList>
            <person name="Dahal R.H."/>
        </authorList>
    </citation>
    <scope>NUCLEOTIDE SEQUENCE [LARGE SCALE GENOMIC DNA]</scope>
    <source>
        <strain evidence="4 5">RP-1-14</strain>
    </source>
</reference>
<keyword evidence="1" id="KW-0175">Coiled coil</keyword>
<name>A0A4R0NCK3_9SPHI</name>
<feature type="coiled-coil region" evidence="1">
    <location>
        <begin position="116"/>
        <end position="143"/>
    </location>
</feature>
<dbReference type="EMBL" id="SJSL01000008">
    <property type="protein sequence ID" value="TCC98069.1"/>
    <property type="molecule type" value="Genomic_DNA"/>
</dbReference>
<dbReference type="OrthoDB" id="839742at2"/>
<evidence type="ECO:0000313" key="5">
    <source>
        <dbReference type="Proteomes" id="UP000293347"/>
    </source>
</evidence>
<feature type="signal peptide" evidence="2">
    <location>
        <begin position="1"/>
        <end position="25"/>
    </location>
</feature>
<keyword evidence="5" id="KW-1185">Reference proteome</keyword>
<keyword evidence="2" id="KW-0732">Signal</keyword>
<evidence type="ECO:0000313" key="4">
    <source>
        <dbReference type="EMBL" id="TCC98069.1"/>
    </source>
</evidence>